<dbReference type="Proteomes" id="UP000294309">
    <property type="component" value="Chromosome"/>
</dbReference>
<accession>A0A4V1AQ51</accession>
<protein>
    <submittedName>
        <fullName evidence="1">Uncharacterized protein</fullName>
    </submittedName>
</protein>
<keyword evidence="2" id="KW-1185">Reference proteome</keyword>
<dbReference type="KEGG" id="sgq:SGLAD_v1c00780"/>
<dbReference type="OrthoDB" id="389284at2"/>
<dbReference type="AlphaFoldDB" id="A0A4V1AQ51"/>
<sequence>MKKKILVWSLIFSFFILVISNFASNASFFAKKADKSLDNQIRQKLRIGESWPVESKEYLSIWEKMHRQATKDLNDIVQKINKSYMDNYLNLLFYYIDNPYVCNQDCDNRGVPNFEIEKIYKEACESEDIQLYAAQLLKSIYIEARINKIKEVNYALIDNNEFQPLWTLKYFNAIIYYESIREWNDKLWQIVGFALDINFYTFGAYVNSWEEGPSAEDVENYPPDIKVKVNPLMLEFIDDLYNYVFLNRNI</sequence>
<gene>
    <name evidence="1" type="ORF">SGLAD_v1c00780</name>
</gene>
<evidence type="ECO:0000313" key="2">
    <source>
        <dbReference type="Proteomes" id="UP000294309"/>
    </source>
</evidence>
<evidence type="ECO:0000313" key="1">
    <source>
        <dbReference type="EMBL" id="QBQ07279.1"/>
    </source>
</evidence>
<organism evidence="1 2">
    <name type="scientific">Spiroplasma gladiatoris</name>
    <dbReference type="NCBI Taxonomy" id="2143"/>
    <lineage>
        <taxon>Bacteria</taxon>
        <taxon>Bacillati</taxon>
        <taxon>Mycoplasmatota</taxon>
        <taxon>Mollicutes</taxon>
        <taxon>Entomoplasmatales</taxon>
        <taxon>Spiroplasmataceae</taxon>
        <taxon>Spiroplasma</taxon>
    </lineage>
</organism>
<proteinExistence type="predicted"/>
<dbReference type="RefSeq" id="WP_134297081.1">
    <property type="nucleotide sequence ID" value="NZ_CP038013.1"/>
</dbReference>
<dbReference type="EMBL" id="CP038013">
    <property type="protein sequence ID" value="QBQ07279.1"/>
    <property type="molecule type" value="Genomic_DNA"/>
</dbReference>
<reference evidence="1 2" key="1">
    <citation type="submission" date="2019-03" db="EMBL/GenBank/DDBJ databases">
        <title>Complete genome sequence of Spiroplasma gladiatoris TG-1 (DSM 22552).</title>
        <authorList>
            <person name="Lin Y.-C."/>
            <person name="Chou L."/>
            <person name="Kuo C.-H."/>
        </authorList>
    </citation>
    <scope>NUCLEOTIDE SEQUENCE [LARGE SCALE GENOMIC DNA]</scope>
    <source>
        <strain evidence="1 2">TG-1</strain>
    </source>
</reference>
<name>A0A4V1AQ51_9MOLU</name>